<comment type="caution">
    <text evidence="2">The sequence shown here is derived from an EMBL/GenBank/DDBJ whole genome shotgun (WGS) entry which is preliminary data.</text>
</comment>
<dbReference type="EMBL" id="JADKPN010000001">
    <property type="protein sequence ID" value="MBF4762123.1"/>
    <property type="molecule type" value="Genomic_DNA"/>
</dbReference>
<reference evidence="2" key="1">
    <citation type="submission" date="2020-11" db="EMBL/GenBank/DDBJ databases">
        <title>Nocardioides sp. nov., isolated from Soil of Cynanchum wilfordii Hemsley rhizosphere.</title>
        <authorList>
            <person name="Lee J.-S."/>
            <person name="Suh M.K."/>
            <person name="Kim J.-S."/>
        </authorList>
    </citation>
    <scope>NUCLEOTIDE SEQUENCE</scope>
    <source>
        <strain evidence="2">KCTC 19275</strain>
    </source>
</reference>
<proteinExistence type="predicted"/>
<accession>A0A930V907</accession>
<dbReference type="Proteomes" id="UP000640489">
    <property type="component" value="Unassembled WGS sequence"/>
</dbReference>
<name>A0A930V907_9ACTN</name>
<sequence>MAVLLGTTACGTRTEPPGAHAAAPGHPLPWLADGRLHDREVTVPTEADRLVVSAGTTLVGLTDERRSRWWLLDHDRLVPLLDDAAAYVEPVLSADGGTAAWRSEVSSTPAGDQTSDVTWQLTAYDVPTRTVLGRTPVSRRVTCCDQGGAVVVAAVANDGRVALTDGGDQVWMWRAGDDPVPASWRDFGGRRALDEVVSPDETRSVGTDLVVRDLRTGERTPLDLTADRPWAVRMWADDDHVLVARGSETGPPDVVSCDATTGACAPD</sequence>
<dbReference type="AlphaFoldDB" id="A0A930V907"/>
<protein>
    <submittedName>
        <fullName evidence="2">Uncharacterized protein</fullName>
    </submittedName>
</protein>
<organism evidence="2 3">
    <name type="scientific">Nocardioides islandensis</name>
    <dbReference type="NCBI Taxonomy" id="433663"/>
    <lineage>
        <taxon>Bacteria</taxon>
        <taxon>Bacillati</taxon>
        <taxon>Actinomycetota</taxon>
        <taxon>Actinomycetes</taxon>
        <taxon>Propionibacteriales</taxon>
        <taxon>Nocardioidaceae</taxon>
        <taxon>Nocardioides</taxon>
    </lineage>
</organism>
<dbReference type="RefSeq" id="WP_194705269.1">
    <property type="nucleotide sequence ID" value="NZ_JADKPN010000001.1"/>
</dbReference>
<gene>
    <name evidence="2" type="ORF">ISU07_03205</name>
</gene>
<dbReference type="SUPFAM" id="SSF69304">
    <property type="entry name" value="Tricorn protease N-terminal domain"/>
    <property type="match status" value="1"/>
</dbReference>
<evidence type="ECO:0000313" key="3">
    <source>
        <dbReference type="Proteomes" id="UP000640489"/>
    </source>
</evidence>
<keyword evidence="3" id="KW-1185">Reference proteome</keyword>
<feature type="region of interest" description="Disordered" evidence="1">
    <location>
        <begin position="1"/>
        <end position="24"/>
    </location>
</feature>
<evidence type="ECO:0000256" key="1">
    <source>
        <dbReference type="SAM" id="MobiDB-lite"/>
    </source>
</evidence>
<evidence type="ECO:0000313" key="2">
    <source>
        <dbReference type="EMBL" id="MBF4762123.1"/>
    </source>
</evidence>